<name>A0A4D6LFE9_VIGUN</name>
<accession>A0A4D6LFE9</accession>
<dbReference type="AlphaFoldDB" id="A0A4D6LFE9"/>
<keyword evidence="2" id="KW-1185">Reference proteome</keyword>
<protein>
    <submittedName>
        <fullName evidence="1">Uncharacterized protein</fullName>
    </submittedName>
</protein>
<evidence type="ECO:0000313" key="1">
    <source>
        <dbReference type="EMBL" id="QCD87208.1"/>
    </source>
</evidence>
<dbReference type="Proteomes" id="UP000501690">
    <property type="component" value="Linkage Group LG3"/>
</dbReference>
<sequence>MTLTGSIDLNHNLGCGVRDGEISERELRIVRAPGGRVCGARRYLSNSESLLRGRPTVRVIPPGGTYIERDFLGAVRLAVRDTRQTVWELTAPDGTCPRQANVSLGLWLGIGVKHVVFLELWLRIASLELWLGMADEHEEPLSCGSGWRVLAV</sequence>
<dbReference type="EMBL" id="CP039347">
    <property type="protein sequence ID" value="QCD87208.1"/>
    <property type="molecule type" value="Genomic_DNA"/>
</dbReference>
<reference evidence="1 2" key="1">
    <citation type="submission" date="2019-04" db="EMBL/GenBank/DDBJ databases">
        <title>An improved genome assembly and genetic linkage map for asparagus bean, Vigna unguiculata ssp. sesquipedialis.</title>
        <authorList>
            <person name="Xia Q."/>
            <person name="Zhang R."/>
            <person name="Dong Y."/>
        </authorList>
    </citation>
    <scope>NUCLEOTIDE SEQUENCE [LARGE SCALE GENOMIC DNA]</scope>
    <source>
        <tissue evidence="1">Leaf</tissue>
    </source>
</reference>
<proteinExistence type="predicted"/>
<evidence type="ECO:0000313" key="2">
    <source>
        <dbReference type="Proteomes" id="UP000501690"/>
    </source>
</evidence>
<gene>
    <name evidence="1" type="ORF">DEO72_LG3g1742</name>
</gene>
<organism evidence="1 2">
    <name type="scientific">Vigna unguiculata</name>
    <name type="common">Cowpea</name>
    <dbReference type="NCBI Taxonomy" id="3917"/>
    <lineage>
        <taxon>Eukaryota</taxon>
        <taxon>Viridiplantae</taxon>
        <taxon>Streptophyta</taxon>
        <taxon>Embryophyta</taxon>
        <taxon>Tracheophyta</taxon>
        <taxon>Spermatophyta</taxon>
        <taxon>Magnoliopsida</taxon>
        <taxon>eudicotyledons</taxon>
        <taxon>Gunneridae</taxon>
        <taxon>Pentapetalae</taxon>
        <taxon>rosids</taxon>
        <taxon>fabids</taxon>
        <taxon>Fabales</taxon>
        <taxon>Fabaceae</taxon>
        <taxon>Papilionoideae</taxon>
        <taxon>50 kb inversion clade</taxon>
        <taxon>NPAAA clade</taxon>
        <taxon>indigoferoid/millettioid clade</taxon>
        <taxon>Phaseoleae</taxon>
        <taxon>Vigna</taxon>
    </lineage>
</organism>